<feature type="region of interest" description="Disordered" evidence="2">
    <location>
        <begin position="46"/>
        <end position="77"/>
    </location>
</feature>
<reference evidence="3" key="1">
    <citation type="submission" date="2021-06" db="EMBL/GenBank/DDBJ databases">
        <authorList>
            <person name="Hodson N. C."/>
            <person name="Mongue J. A."/>
            <person name="Jaron S. K."/>
        </authorList>
    </citation>
    <scope>NUCLEOTIDE SEQUENCE</scope>
</reference>
<dbReference type="Proteomes" id="UP000708208">
    <property type="component" value="Unassembled WGS sequence"/>
</dbReference>
<feature type="region of interest" description="Disordered" evidence="2">
    <location>
        <begin position="1"/>
        <end position="26"/>
    </location>
</feature>
<evidence type="ECO:0008006" key="5">
    <source>
        <dbReference type="Google" id="ProtNLM"/>
    </source>
</evidence>
<comment type="caution">
    <text evidence="3">The sequence shown here is derived from an EMBL/GenBank/DDBJ whole genome shotgun (WGS) entry which is preliminary data.</text>
</comment>
<name>A0A8J2J4W6_9HEXA</name>
<dbReference type="EMBL" id="CAJVCH010011031">
    <property type="protein sequence ID" value="CAG7669023.1"/>
    <property type="molecule type" value="Genomic_DNA"/>
</dbReference>
<accession>A0A8J2J4W6</accession>
<feature type="compositionally biased region" description="Polar residues" evidence="2">
    <location>
        <begin position="16"/>
        <end position="25"/>
    </location>
</feature>
<protein>
    <recommendedName>
        <fullName evidence="5">BEN domain-containing protein</fullName>
    </recommendedName>
</protein>
<proteinExistence type="predicted"/>
<dbReference type="OrthoDB" id="8890632at2759"/>
<evidence type="ECO:0000313" key="3">
    <source>
        <dbReference type="EMBL" id="CAG7669023.1"/>
    </source>
</evidence>
<evidence type="ECO:0000256" key="1">
    <source>
        <dbReference type="SAM" id="Coils"/>
    </source>
</evidence>
<evidence type="ECO:0000313" key="4">
    <source>
        <dbReference type="Proteomes" id="UP000708208"/>
    </source>
</evidence>
<feature type="coiled-coil region" evidence="1">
    <location>
        <begin position="108"/>
        <end position="149"/>
    </location>
</feature>
<sequence length="241" mass="26570">MATKAAESDLEDLEASTKTPKCKQNLNRKESKQFIAAAKIKSVLGKHVKDDDESPQPCKLVPLSSRPINYEVDDTNDTSDFPSEILDAPSSSETHVFAANTTDSATQIQELETKLEALSKSKQKYRAKAKELKQKVKDLEEKLKHSSSKGKVELVTGKELAGHSLMGRACNANKHCYVLPSISAVKRDALVEFALGAYNINPSITGRGVSEEYKNQKSRILASLTKLLREESKKADFVQCD</sequence>
<keyword evidence="1" id="KW-0175">Coiled coil</keyword>
<organism evidence="3 4">
    <name type="scientific">Allacma fusca</name>
    <dbReference type="NCBI Taxonomy" id="39272"/>
    <lineage>
        <taxon>Eukaryota</taxon>
        <taxon>Metazoa</taxon>
        <taxon>Ecdysozoa</taxon>
        <taxon>Arthropoda</taxon>
        <taxon>Hexapoda</taxon>
        <taxon>Collembola</taxon>
        <taxon>Symphypleona</taxon>
        <taxon>Sminthuridae</taxon>
        <taxon>Allacma</taxon>
    </lineage>
</organism>
<keyword evidence="4" id="KW-1185">Reference proteome</keyword>
<dbReference type="AlphaFoldDB" id="A0A8J2J4W6"/>
<evidence type="ECO:0000256" key="2">
    <source>
        <dbReference type="SAM" id="MobiDB-lite"/>
    </source>
</evidence>
<gene>
    <name evidence="3" type="ORF">AFUS01_LOCUS1970</name>
</gene>